<keyword evidence="5" id="KW-0378">Hydrolase</keyword>
<keyword evidence="3" id="KW-0645">Protease</keyword>
<sequence>MIKRISMLLAQKIVLENNEKDNEDIYAYGLEIIINSLISIISVLAIGILQHNFWYTVIYLTTYCSIRLYAGGYHAKNNFYCILIFVLAYMCSPIWNVLYCKFVTAFITLCIINLVVISWAPVDSLQNPILDSERLLLKKKAIGLTVIVSVLILCNVILRFSSHISGASAALTYIGIVVAVGKLKD</sequence>
<dbReference type="GO" id="GO:0016020">
    <property type="term" value="C:membrane"/>
    <property type="evidence" value="ECO:0007669"/>
    <property type="project" value="InterPro"/>
</dbReference>
<evidence type="ECO:0000256" key="7">
    <source>
        <dbReference type="ARBA" id="ARBA00023136"/>
    </source>
</evidence>
<evidence type="ECO:0000313" key="10">
    <source>
        <dbReference type="Proteomes" id="UP000095712"/>
    </source>
</evidence>
<dbReference type="EMBL" id="CZAW01000108">
    <property type="protein sequence ID" value="CUQ20272.1"/>
    <property type="molecule type" value="Genomic_DNA"/>
</dbReference>
<evidence type="ECO:0000256" key="1">
    <source>
        <dbReference type="ARBA" id="ARBA00022475"/>
    </source>
</evidence>
<keyword evidence="4 8" id="KW-0812">Transmembrane</keyword>
<dbReference type="OrthoDB" id="9815055at2"/>
<evidence type="ECO:0000313" key="9">
    <source>
        <dbReference type="EMBL" id="CUQ20272.1"/>
    </source>
</evidence>
<organism evidence="9 10">
    <name type="scientific">Blautia wexlerae</name>
    <dbReference type="NCBI Taxonomy" id="418240"/>
    <lineage>
        <taxon>Bacteria</taxon>
        <taxon>Bacillati</taxon>
        <taxon>Bacillota</taxon>
        <taxon>Clostridia</taxon>
        <taxon>Lachnospirales</taxon>
        <taxon>Lachnospiraceae</taxon>
        <taxon>Blautia</taxon>
    </lineage>
</organism>
<dbReference type="RefSeq" id="WP_055154153.1">
    <property type="nucleotide sequence ID" value="NZ_CZAW01000108.1"/>
</dbReference>
<feature type="transmembrane region" description="Helical" evidence="8">
    <location>
        <begin position="77"/>
        <end position="96"/>
    </location>
</feature>
<evidence type="ECO:0000256" key="3">
    <source>
        <dbReference type="ARBA" id="ARBA00022670"/>
    </source>
</evidence>
<keyword evidence="7 8" id="KW-0472">Membrane</keyword>
<evidence type="ECO:0000256" key="5">
    <source>
        <dbReference type="ARBA" id="ARBA00022801"/>
    </source>
</evidence>
<gene>
    <name evidence="9" type="ORF">ERS852523_04364</name>
</gene>
<protein>
    <submittedName>
        <fullName evidence="9">Putative accessory gene regulator protein</fullName>
    </submittedName>
</protein>
<dbReference type="GO" id="GO:0006508">
    <property type="term" value="P:proteolysis"/>
    <property type="evidence" value="ECO:0007669"/>
    <property type="project" value="UniProtKB-KW"/>
</dbReference>
<dbReference type="Proteomes" id="UP000095712">
    <property type="component" value="Unassembled WGS sequence"/>
</dbReference>
<feature type="transmembrane region" description="Helical" evidence="8">
    <location>
        <begin position="53"/>
        <end position="70"/>
    </location>
</feature>
<feature type="transmembrane region" description="Helical" evidence="8">
    <location>
        <begin position="141"/>
        <end position="158"/>
    </location>
</feature>
<reference evidence="9 10" key="1">
    <citation type="submission" date="2015-09" db="EMBL/GenBank/DDBJ databases">
        <authorList>
            <consortium name="Pathogen Informatics"/>
        </authorList>
    </citation>
    <scope>NUCLEOTIDE SEQUENCE [LARGE SCALE GENOMIC DNA]</scope>
    <source>
        <strain evidence="9 10">2789STDY5834911</strain>
    </source>
</reference>
<accession>A0A174UDA2</accession>
<dbReference type="SMART" id="SM00793">
    <property type="entry name" value="AgrB"/>
    <property type="match status" value="1"/>
</dbReference>
<dbReference type="Pfam" id="PF04647">
    <property type="entry name" value="AgrB"/>
    <property type="match status" value="1"/>
</dbReference>
<evidence type="ECO:0000256" key="4">
    <source>
        <dbReference type="ARBA" id="ARBA00022692"/>
    </source>
</evidence>
<keyword evidence="2" id="KW-0673">Quorum sensing</keyword>
<name>A0A174UDA2_9FIRM</name>
<feature type="transmembrane region" description="Helical" evidence="8">
    <location>
        <begin position="164"/>
        <end position="183"/>
    </location>
</feature>
<feature type="transmembrane region" description="Helical" evidence="8">
    <location>
        <begin position="25"/>
        <end position="47"/>
    </location>
</feature>
<keyword evidence="1" id="KW-1003">Cell membrane</keyword>
<evidence type="ECO:0000256" key="2">
    <source>
        <dbReference type="ARBA" id="ARBA00022654"/>
    </source>
</evidence>
<feature type="transmembrane region" description="Helical" evidence="8">
    <location>
        <begin position="102"/>
        <end position="120"/>
    </location>
</feature>
<dbReference type="AlphaFoldDB" id="A0A174UDA2"/>
<dbReference type="GO" id="GO:0009372">
    <property type="term" value="P:quorum sensing"/>
    <property type="evidence" value="ECO:0007669"/>
    <property type="project" value="UniProtKB-KW"/>
</dbReference>
<keyword evidence="6 8" id="KW-1133">Transmembrane helix</keyword>
<evidence type="ECO:0000256" key="6">
    <source>
        <dbReference type="ARBA" id="ARBA00022989"/>
    </source>
</evidence>
<evidence type="ECO:0000256" key="8">
    <source>
        <dbReference type="SAM" id="Phobius"/>
    </source>
</evidence>
<dbReference type="InterPro" id="IPR006741">
    <property type="entry name" value="AgrB"/>
</dbReference>
<proteinExistence type="predicted"/>
<dbReference type="GO" id="GO:0008233">
    <property type="term" value="F:peptidase activity"/>
    <property type="evidence" value="ECO:0007669"/>
    <property type="project" value="UniProtKB-KW"/>
</dbReference>